<organism evidence="3 4">
    <name type="scientific">Marivirga tractuosa (strain ATCC 23168 / DSM 4126 / NBRC 15989 / NCIMB 1408 / VKM B-1430 / H-43)</name>
    <name type="common">Microscilla tractuosa</name>
    <name type="synonym">Flexibacter tractuosus</name>
    <dbReference type="NCBI Taxonomy" id="643867"/>
    <lineage>
        <taxon>Bacteria</taxon>
        <taxon>Pseudomonadati</taxon>
        <taxon>Bacteroidota</taxon>
        <taxon>Cytophagia</taxon>
        <taxon>Cytophagales</taxon>
        <taxon>Marivirgaceae</taxon>
        <taxon>Marivirga</taxon>
    </lineage>
</organism>
<feature type="transmembrane region" description="Helical" evidence="1">
    <location>
        <begin position="200"/>
        <end position="221"/>
    </location>
</feature>
<evidence type="ECO:0000256" key="1">
    <source>
        <dbReference type="SAM" id="Phobius"/>
    </source>
</evidence>
<reference evidence="3 4" key="1">
    <citation type="journal article" date="2011" name="Stand. Genomic Sci.">
        <title>Complete genome sequence of Marivirga tractuosa type strain (H-43).</title>
        <authorList>
            <person name="Pagani I."/>
            <person name="Chertkov O."/>
            <person name="Lapidus A."/>
            <person name="Lucas S."/>
            <person name="Del Rio T.G."/>
            <person name="Tice H."/>
            <person name="Copeland A."/>
            <person name="Cheng J.F."/>
            <person name="Nolan M."/>
            <person name="Saunders E."/>
            <person name="Pitluck S."/>
            <person name="Held B."/>
            <person name="Goodwin L."/>
            <person name="Liolios K."/>
            <person name="Ovchinikova G."/>
            <person name="Ivanova N."/>
            <person name="Mavromatis K."/>
            <person name="Pati A."/>
            <person name="Chen A."/>
            <person name="Palaniappan K."/>
            <person name="Land M."/>
            <person name="Hauser L."/>
            <person name="Jeffries C.D."/>
            <person name="Detter J.C."/>
            <person name="Han C."/>
            <person name="Tapia R."/>
            <person name="Ngatchou-Djao O.D."/>
            <person name="Rohde M."/>
            <person name="Goker M."/>
            <person name="Spring S."/>
            <person name="Sikorski J."/>
            <person name="Woyke T."/>
            <person name="Bristow J."/>
            <person name="Eisen J.A."/>
            <person name="Markowitz V."/>
            <person name="Hugenholtz P."/>
            <person name="Klenk H.P."/>
            <person name="Kyrpides N.C."/>
        </authorList>
    </citation>
    <scope>NUCLEOTIDE SEQUENCE [LARGE SCALE GENOMIC DNA]</scope>
    <source>
        <strain evidence="4">ATCC 23168 / DSM 4126 / NBRC 15989 / NCIMB 1408 / VKM B-1430 / H-43</strain>
    </source>
</reference>
<keyword evidence="4" id="KW-1185">Reference proteome</keyword>
<dbReference type="RefSeq" id="WP_013453246.1">
    <property type="nucleotide sequence ID" value="NC_014759.1"/>
</dbReference>
<feature type="domain" description="CAAX prenyl protease 2/Lysostaphin resistance protein A-like" evidence="2">
    <location>
        <begin position="140"/>
        <end position="242"/>
    </location>
</feature>
<dbReference type="GO" id="GO:0004175">
    <property type="term" value="F:endopeptidase activity"/>
    <property type="evidence" value="ECO:0007669"/>
    <property type="project" value="UniProtKB-ARBA"/>
</dbReference>
<dbReference type="PANTHER" id="PTHR35797:SF1">
    <property type="entry name" value="PROTEASE"/>
    <property type="match status" value="1"/>
</dbReference>
<feature type="transmembrane region" description="Helical" evidence="1">
    <location>
        <begin position="128"/>
        <end position="152"/>
    </location>
</feature>
<evidence type="ECO:0000259" key="2">
    <source>
        <dbReference type="Pfam" id="PF02517"/>
    </source>
</evidence>
<feature type="transmembrane region" description="Helical" evidence="1">
    <location>
        <begin position="74"/>
        <end position="95"/>
    </location>
</feature>
<dbReference type="GO" id="GO:0080120">
    <property type="term" value="P:CAAX-box protein maturation"/>
    <property type="evidence" value="ECO:0007669"/>
    <property type="project" value="UniProtKB-ARBA"/>
</dbReference>
<dbReference type="Proteomes" id="UP000008720">
    <property type="component" value="Chromosome"/>
</dbReference>
<keyword evidence="1" id="KW-0472">Membrane</keyword>
<dbReference type="KEGG" id="mtt:Ftrac_1100"/>
<sequence length="296" mass="33422">MKNLNNKGWQFVGLTILLSAIPYFFIISERNVDSSWTLLLMWMPALAGIIMRLVTREGLFKGLNWNPLRDWKLVLLAIFLPFTIEIISLLAILSLNAAELKGGFLLIEDGNITIRGTALLLGADFQPWFVFIPNYLLSYTVGVLFYSLMFAFGEEYGWRGYLQKQWAPNNKKLVGFIAIGTIWGLWHLPGILLGHNFPDYPILGGLILMPITCIGFSLVFGTTFNKNYVIWVPAILHGAVNISSEITSIALVENSIMNTLYDTIWLGLWVLTAIGFYWKYMKSRQQSLAKGKANAL</sequence>
<name>E4TUZ0_MARTH</name>
<feature type="transmembrane region" description="Helical" evidence="1">
    <location>
        <begin position="173"/>
        <end position="194"/>
    </location>
</feature>
<feature type="transmembrane region" description="Helical" evidence="1">
    <location>
        <begin position="9"/>
        <end position="28"/>
    </location>
</feature>
<accession>E4TUZ0</accession>
<dbReference type="InterPro" id="IPR042150">
    <property type="entry name" value="MmRce1-like"/>
</dbReference>
<protein>
    <submittedName>
        <fullName evidence="3">Abortive infection protein</fullName>
    </submittedName>
</protein>
<evidence type="ECO:0000313" key="3">
    <source>
        <dbReference type="EMBL" id="ADR21095.1"/>
    </source>
</evidence>
<keyword evidence="1" id="KW-0812">Transmembrane</keyword>
<dbReference type="PANTHER" id="PTHR35797">
    <property type="entry name" value="PROTEASE-RELATED"/>
    <property type="match status" value="1"/>
</dbReference>
<feature type="transmembrane region" description="Helical" evidence="1">
    <location>
        <begin position="228"/>
        <end position="251"/>
    </location>
</feature>
<dbReference type="STRING" id="643867.Ftrac_1100"/>
<evidence type="ECO:0000313" key="4">
    <source>
        <dbReference type="Proteomes" id="UP000008720"/>
    </source>
</evidence>
<gene>
    <name evidence="3" type="ordered locus">Ftrac_1100</name>
</gene>
<dbReference type="AlphaFoldDB" id="E4TUZ0"/>
<dbReference type="Pfam" id="PF02517">
    <property type="entry name" value="Rce1-like"/>
    <property type="match status" value="1"/>
</dbReference>
<proteinExistence type="predicted"/>
<dbReference type="HOGENOM" id="CLU_064706_0_1_10"/>
<dbReference type="EMBL" id="CP002349">
    <property type="protein sequence ID" value="ADR21095.1"/>
    <property type="molecule type" value="Genomic_DNA"/>
</dbReference>
<feature type="transmembrane region" description="Helical" evidence="1">
    <location>
        <begin position="34"/>
        <end position="54"/>
    </location>
</feature>
<keyword evidence="1" id="KW-1133">Transmembrane helix</keyword>
<dbReference type="OrthoDB" id="9777755at2"/>
<feature type="transmembrane region" description="Helical" evidence="1">
    <location>
        <begin position="263"/>
        <end position="280"/>
    </location>
</feature>
<dbReference type="eggNOG" id="COG1266">
    <property type="taxonomic scope" value="Bacteria"/>
</dbReference>
<dbReference type="InterPro" id="IPR003675">
    <property type="entry name" value="Rce1/LyrA-like_dom"/>
</dbReference>